<accession>A0A5S4EXB4</accession>
<protein>
    <submittedName>
        <fullName evidence="7">NAD(P)-dependent oxidoreductase</fullName>
    </submittedName>
</protein>
<dbReference type="OrthoDB" id="3185659at2"/>
<dbReference type="Pfam" id="PF03446">
    <property type="entry name" value="NAD_binding_2"/>
    <property type="match status" value="1"/>
</dbReference>
<dbReference type="Gene3D" id="1.10.1040.10">
    <property type="entry name" value="N-(1-d-carboxylethyl)-l-norvaline Dehydrogenase, domain 2"/>
    <property type="match status" value="1"/>
</dbReference>
<keyword evidence="8" id="KW-1185">Reference proteome</keyword>
<proteinExistence type="inferred from homology"/>
<gene>
    <name evidence="7" type="ORF">ETD86_48375</name>
</gene>
<dbReference type="InterPro" id="IPR002204">
    <property type="entry name" value="3-OH-isobutyrate_DH-rel_CS"/>
</dbReference>
<dbReference type="InterPro" id="IPR029154">
    <property type="entry name" value="HIBADH-like_NADP-bd"/>
</dbReference>
<dbReference type="InterPro" id="IPR015815">
    <property type="entry name" value="HIBADH-related"/>
</dbReference>
<evidence type="ECO:0000256" key="4">
    <source>
        <dbReference type="PIRSR" id="PIRSR000103-1"/>
    </source>
</evidence>
<comment type="caution">
    <text evidence="7">The sequence shown here is derived from an EMBL/GenBank/DDBJ whole genome shotgun (WGS) entry which is preliminary data.</text>
</comment>
<dbReference type="GO" id="GO:0050661">
    <property type="term" value="F:NADP binding"/>
    <property type="evidence" value="ECO:0007669"/>
    <property type="project" value="InterPro"/>
</dbReference>
<evidence type="ECO:0000259" key="6">
    <source>
        <dbReference type="Pfam" id="PF14833"/>
    </source>
</evidence>
<comment type="similarity">
    <text evidence="1">Belongs to the HIBADH-related family.</text>
</comment>
<feature type="domain" description="3-hydroxyisobutyrate dehydrogenase-like NAD-binding" evidence="6">
    <location>
        <begin position="169"/>
        <end position="288"/>
    </location>
</feature>
<evidence type="ECO:0000256" key="2">
    <source>
        <dbReference type="ARBA" id="ARBA00023002"/>
    </source>
</evidence>
<sequence length="310" mass="32904">MTATSMPTLGFVGLGHMGGAMAGRLLACGYRVHGTSRTRSRANHLISAGLRWHDTPREVAEAADVLFTSLPDDETLNVIATAPDGVLAGLAAGTTWVEMSTVSPHTSRNVAVLVNARSSTMLDAPVSGSVPQARDGTLTIMVGGDKEGYARVEPILRDLGTPARIGTNGQGLALKLAINISVAVQMIAFAEGLLLADRSGVDDELALKLMAESTIGSPLLKARAPFVLHLPDEAWFDLRLMYKDLELALAAARELDVPLPTADRADEVVLAAHWLGFERRDLAAVFEVLDHMTPRPPARHGATPAARRTA</sequence>
<dbReference type="InterPro" id="IPR008927">
    <property type="entry name" value="6-PGluconate_DH-like_C_sf"/>
</dbReference>
<evidence type="ECO:0000259" key="5">
    <source>
        <dbReference type="Pfam" id="PF03446"/>
    </source>
</evidence>
<dbReference type="EMBL" id="VCKY01000303">
    <property type="protein sequence ID" value="TMR08307.1"/>
    <property type="molecule type" value="Genomic_DNA"/>
</dbReference>
<dbReference type="InterPro" id="IPR036291">
    <property type="entry name" value="NAD(P)-bd_dom_sf"/>
</dbReference>
<dbReference type="PANTHER" id="PTHR43060:SF15">
    <property type="entry name" value="3-HYDROXYISOBUTYRATE DEHYDROGENASE-LIKE 1, MITOCHONDRIAL-RELATED"/>
    <property type="match status" value="1"/>
</dbReference>
<dbReference type="Proteomes" id="UP000309128">
    <property type="component" value="Unassembled WGS sequence"/>
</dbReference>
<reference evidence="7 8" key="1">
    <citation type="submission" date="2019-05" db="EMBL/GenBank/DDBJ databases">
        <title>Draft genome sequence of Nonomuraea turkmeniaca DSM 43926.</title>
        <authorList>
            <person name="Saricaoglu S."/>
            <person name="Isik K."/>
        </authorList>
    </citation>
    <scope>NUCLEOTIDE SEQUENCE [LARGE SCALE GENOMIC DNA]</scope>
    <source>
        <strain evidence="7 8">DSM 43926</strain>
    </source>
</reference>
<dbReference type="RefSeq" id="WP_138673357.1">
    <property type="nucleotide sequence ID" value="NZ_VCKY01000303.1"/>
</dbReference>
<dbReference type="PROSITE" id="PS00895">
    <property type="entry name" value="3_HYDROXYISOBUT_DH"/>
    <property type="match status" value="1"/>
</dbReference>
<evidence type="ECO:0000256" key="1">
    <source>
        <dbReference type="ARBA" id="ARBA00009080"/>
    </source>
</evidence>
<name>A0A5S4EXB4_9ACTN</name>
<evidence type="ECO:0000313" key="8">
    <source>
        <dbReference type="Proteomes" id="UP000309128"/>
    </source>
</evidence>
<dbReference type="SUPFAM" id="SSF51735">
    <property type="entry name" value="NAD(P)-binding Rossmann-fold domains"/>
    <property type="match status" value="1"/>
</dbReference>
<organism evidence="7 8">
    <name type="scientific">Nonomuraea turkmeniaca</name>
    <dbReference type="NCBI Taxonomy" id="103838"/>
    <lineage>
        <taxon>Bacteria</taxon>
        <taxon>Bacillati</taxon>
        <taxon>Actinomycetota</taxon>
        <taxon>Actinomycetes</taxon>
        <taxon>Streptosporangiales</taxon>
        <taxon>Streptosporangiaceae</taxon>
        <taxon>Nonomuraea</taxon>
    </lineage>
</organism>
<dbReference type="Gene3D" id="3.40.50.720">
    <property type="entry name" value="NAD(P)-binding Rossmann-like Domain"/>
    <property type="match status" value="1"/>
</dbReference>
<dbReference type="InterPro" id="IPR013328">
    <property type="entry name" value="6PGD_dom2"/>
</dbReference>
<keyword evidence="3" id="KW-0520">NAD</keyword>
<dbReference type="Pfam" id="PF14833">
    <property type="entry name" value="NAD_binding_11"/>
    <property type="match status" value="1"/>
</dbReference>
<dbReference type="AlphaFoldDB" id="A0A5S4EXB4"/>
<dbReference type="SUPFAM" id="SSF48179">
    <property type="entry name" value="6-phosphogluconate dehydrogenase C-terminal domain-like"/>
    <property type="match status" value="1"/>
</dbReference>
<dbReference type="GO" id="GO:0051287">
    <property type="term" value="F:NAD binding"/>
    <property type="evidence" value="ECO:0007669"/>
    <property type="project" value="InterPro"/>
</dbReference>
<dbReference type="PANTHER" id="PTHR43060">
    <property type="entry name" value="3-HYDROXYISOBUTYRATE DEHYDROGENASE-LIKE 1, MITOCHONDRIAL-RELATED"/>
    <property type="match status" value="1"/>
</dbReference>
<dbReference type="InterPro" id="IPR006115">
    <property type="entry name" value="6PGDH_NADP-bd"/>
</dbReference>
<keyword evidence="2" id="KW-0560">Oxidoreductase</keyword>
<dbReference type="GO" id="GO:0016491">
    <property type="term" value="F:oxidoreductase activity"/>
    <property type="evidence" value="ECO:0007669"/>
    <property type="project" value="UniProtKB-KW"/>
</dbReference>
<dbReference type="GO" id="GO:0016054">
    <property type="term" value="P:organic acid catabolic process"/>
    <property type="evidence" value="ECO:0007669"/>
    <property type="project" value="UniProtKB-ARBA"/>
</dbReference>
<dbReference type="PIRSF" id="PIRSF000103">
    <property type="entry name" value="HIBADH"/>
    <property type="match status" value="1"/>
</dbReference>
<feature type="domain" description="6-phosphogluconate dehydrogenase NADP-binding" evidence="5">
    <location>
        <begin position="9"/>
        <end position="161"/>
    </location>
</feature>
<evidence type="ECO:0000256" key="3">
    <source>
        <dbReference type="ARBA" id="ARBA00023027"/>
    </source>
</evidence>
<evidence type="ECO:0000313" key="7">
    <source>
        <dbReference type="EMBL" id="TMR08307.1"/>
    </source>
</evidence>
<feature type="active site" evidence="4">
    <location>
        <position position="175"/>
    </location>
</feature>